<gene>
    <name evidence="1" type="ORF">HPP92_023228</name>
</gene>
<protein>
    <submittedName>
        <fullName evidence="1">Uncharacterized protein</fullName>
    </submittedName>
</protein>
<organism evidence="1 2">
    <name type="scientific">Vanilla planifolia</name>
    <name type="common">Vanilla</name>
    <dbReference type="NCBI Taxonomy" id="51239"/>
    <lineage>
        <taxon>Eukaryota</taxon>
        <taxon>Viridiplantae</taxon>
        <taxon>Streptophyta</taxon>
        <taxon>Embryophyta</taxon>
        <taxon>Tracheophyta</taxon>
        <taxon>Spermatophyta</taxon>
        <taxon>Magnoliopsida</taxon>
        <taxon>Liliopsida</taxon>
        <taxon>Asparagales</taxon>
        <taxon>Orchidaceae</taxon>
        <taxon>Vanilloideae</taxon>
        <taxon>Vanilleae</taxon>
        <taxon>Vanilla</taxon>
    </lineage>
</organism>
<accession>A0A835PTQ3</accession>
<dbReference type="Proteomes" id="UP000639772">
    <property type="component" value="Chromosome 12"/>
</dbReference>
<dbReference type="AlphaFoldDB" id="A0A835PTQ3"/>
<comment type="caution">
    <text evidence="1">The sequence shown here is derived from an EMBL/GenBank/DDBJ whole genome shotgun (WGS) entry which is preliminary data.</text>
</comment>
<evidence type="ECO:0000313" key="2">
    <source>
        <dbReference type="Proteomes" id="UP000639772"/>
    </source>
</evidence>
<name>A0A835PTQ3_VANPL</name>
<proteinExistence type="predicted"/>
<sequence length="66" mass="7767">MGPCRSAVKFREAIVIYSLEIEDSPSKLMLGMGELDVRNPERRIERQVRLRVLVVDSETKRFYNIR</sequence>
<evidence type="ECO:0000313" key="1">
    <source>
        <dbReference type="EMBL" id="KAG0460100.1"/>
    </source>
</evidence>
<reference evidence="1 2" key="1">
    <citation type="journal article" date="2020" name="Nat. Food">
        <title>A phased Vanilla planifolia genome enables genetic improvement of flavour and production.</title>
        <authorList>
            <person name="Hasing T."/>
            <person name="Tang H."/>
            <person name="Brym M."/>
            <person name="Khazi F."/>
            <person name="Huang T."/>
            <person name="Chambers A.H."/>
        </authorList>
    </citation>
    <scope>NUCLEOTIDE SEQUENCE [LARGE SCALE GENOMIC DNA]</scope>
    <source>
        <tissue evidence="1">Leaf</tissue>
    </source>
</reference>
<dbReference type="EMBL" id="JADCNM010000012">
    <property type="protein sequence ID" value="KAG0460100.1"/>
    <property type="molecule type" value="Genomic_DNA"/>
</dbReference>